<evidence type="ECO:0000259" key="8">
    <source>
        <dbReference type="PROSITE" id="PS50110"/>
    </source>
</evidence>
<dbReference type="SUPFAM" id="SSF46689">
    <property type="entry name" value="Homeodomain-like"/>
    <property type="match status" value="1"/>
</dbReference>
<dbReference type="PROSITE" id="PS50110">
    <property type="entry name" value="RESPONSE_REGULATORY"/>
    <property type="match status" value="1"/>
</dbReference>
<organism evidence="9 10">
    <name type="scientific">Chryseolinea soli</name>
    <dbReference type="NCBI Taxonomy" id="2321403"/>
    <lineage>
        <taxon>Bacteria</taxon>
        <taxon>Pseudomonadati</taxon>
        <taxon>Bacteroidota</taxon>
        <taxon>Cytophagia</taxon>
        <taxon>Cytophagales</taxon>
        <taxon>Fulvivirgaceae</taxon>
        <taxon>Chryseolinea</taxon>
    </lineage>
</organism>
<keyword evidence="3" id="KW-0805">Transcription regulation</keyword>
<dbReference type="PANTHER" id="PTHR32071">
    <property type="entry name" value="TRANSCRIPTIONAL REGULATORY PROTEIN"/>
    <property type="match status" value="1"/>
</dbReference>
<dbReference type="Pfam" id="PF02954">
    <property type="entry name" value="HTH_8"/>
    <property type="match status" value="1"/>
</dbReference>
<dbReference type="PROSITE" id="PS00688">
    <property type="entry name" value="SIGMA54_INTERACT_3"/>
    <property type="match status" value="1"/>
</dbReference>
<dbReference type="InterPro" id="IPR002197">
    <property type="entry name" value="HTH_Fis"/>
</dbReference>
<dbReference type="Gene3D" id="1.10.8.60">
    <property type="match status" value="1"/>
</dbReference>
<feature type="domain" description="Sigma-54 factor interaction" evidence="7">
    <location>
        <begin position="144"/>
        <end position="373"/>
    </location>
</feature>
<dbReference type="InterPro" id="IPR009057">
    <property type="entry name" value="Homeodomain-like_sf"/>
</dbReference>
<sequence length="447" mass="49586">MKKEEFVAINVLVVDDSPESVELIKRNLQSKGYAIYTAHNVQSAIKLLGSVAFDLLITDLQMPGGNGIELVRHTSENYKGIGILVITGFPSIQGAVESIKIGAEEYLVKSFTDEELFTAVERVLHKMHKQARASSKPAMQNFGIIGHSEGMKKVYNTINKAKPTRATVLIQGESGTGKELVARALHYGGQASAAPFVPVNCGGIPDALLESELFGYVKGAFTGATETRAGFFQTADGGTIFLDEISNTSLAMQAKLLRVLQEKEFYMVGSKKTLKVNVRVVAATNVDLMQLVKKGLFREDLYYRLNIISIDLPPLRERGDDLLELMDFFLSKYVHELGKPPMKFTPKALRAMQAYAWPGNVRELQNLIHRVVILAEDNSIDIPDLPESFRFSGVRTKGLDRPLEDVEREYIQDALAAHKNNISKTAIVLGIDRKTLRDKLKKYKLSV</sequence>
<dbReference type="CDD" id="cd00009">
    <property type="entry name" value="AAA"/>
    <property type="match status" value="1"/>
</dbReference>
<dbReference type="GO" id="GO:0006355">
    <property type="term" value="P:regulation of DNA-templated transcription"/>
    <property type="evidence" value="ECO:0007669"/>
    <property type="project" value="InterPro"/>
</dbReference>
<dbReference type="SMART" id="SM00448">
    <property type="entry name" value="REC"/>
    <property type="match status" value="1"/>
</dbReference>
<dbReference type="SMART" id="SM00382">
    <property type="entry name" value="AAA"/>
    <property type="match status" value="1"/>
</dbReference>
<evidence type="ECO:0000256" key="1">
    <source>
        <dbReference type="ARBA" id="ARBA00022741"/>
    </source>
</evidence>
<dbReference type="InterPro" id="IPR027417">
    <property type="entry name" value="P-loop_NTPase"/>
</dbReference>
<dbReference type="RefSeq" id="WP_119758880.1">
    <property type="nucleotide sequence ID" value="NZ_CP032382.1"/>
</dbReference>
<evidence type="ECO:0000256" key="5">
    <source>
        <dbReference type="ARBA" id="ARBA00023163"/>
    </source>
</evidence>
<dbReference type="Pfam" id="PF00158">
    <property type="entry name" value="Sigma54_activat"/>
    <property type="match status" value="1"/>
</dbReference>
<feature type="domain" description="Response regulatory" evidence="8">
    <location>
        <begin position="10"/>
        <end position="124"/>
    </location>
</feature>
<dbReference type="InterPro" id="IPR025944">
    <property type="entry name" value="Sigma_54_int_dom_CS"/>
</dbReference>
<dbReference type="Pfam" id="PF00072">
    <property type="entry name" value="Response_reg"/>
    <property type="match status" value="1"/>
</dbReference>
<dbReference type="PANTHER" id="PTHR32071:SF117">
    <property type="entry name" value="PTS-DEPENDENT DIHYDROXYACETONE KINASE OPERON REGULATORY PROTEIN-RELATED"/>
    <property type="match status" value="1"/>
</dbReference>
<dbReference type="SUPFAM" id="SSF52540">
    <property type="entry name" value="P-loop containing nucleoside triphosphate hydrolases"/>
    <property type="match status" value="1"/>
</dbReference>
<evidence type="ECO:0000256" key="3">
    <source>
        <dbReference type="ARBA" id="ARBA00023015"/>
    </source>
</evidence>
<keyword evidence="2" id="KW-0067">ATP-binding</keyword>
<evidence type="ECO:0000259" key="7">
    <source>
        <dbReference type="PROSITE" id="PS50045"/>
    </source>
</evidence>
<dbReference type="Gene3D" id="3.40.50.2300">
    <property type="match status" value="1"/>
</dbReference>
<dbReference type="InterPro" id="IPR025662">
    <property type="entry name" value="Sigma_54_int_dom_ATP-bd_1"/>
</dbReference>
<dbReference type="PROSITE" id="PS00675">
    <property type="entry name" value="SIGMA54_INTERACT_1"/>
    <property type="match status" value="1"/>
</dbReference>
<dbReference type="GO" id="GO:0043565">
    <property type="term" value="F:sequence-specific DNA binding"/>
    <property type="evidence" value="ECO:0007669"/>
    <property type="project" value="InterPro"/>
</dbReference>
<dbReference type="InterPro" id="IPR002078">
    <property type="entry name" value="Sigma_54_int"/>
</dbReference>
<keyword evidence="1" id="KW-0547">Nucleotide-binding</keyword>
<dbReference type="PRINTS" id="PR01590">
    <property type="entry name" value="HTHFIS"/>
</dbReference>
<dbReference type="GO" id="GO:0005524">
    <property type="term" value="F:ATP binding"/>
    <property type="evidence" value="ECO:0007669"/>
    <property type="project" value="UniProtKB-KW"/>
</dbReference>
<dbReference type="Pfam" id="PF25601">
    <property type="entry name" value="AAA_lid_14"/>
    <property type="match status" value="1"/>
</dbReference>
<dbReference type="AlphaFoldDB" id="A0A385T0K6"/>
<protein>
    <submittedName>
        <fullName evidence="9">Sigma-54-dependent Fis family transcriptional regulator</fullName>
    </submittedName>
</protein>
<dbReference type="InterPro" id="IPR011006">
    <property type="entry name" value="CheY-like_superfamily"/>
</dbReference>
<evidence type="ECO:0000313" key="10">
    <source>
        <dbReference type="Proteomes" id="UP000266183"/>
    </source>
</evidence>
<dbReference type="InterPro" id="IPR001789">
    <property type="entry name" value="Sig_transdc_resp-reg_receiver"/>
</dbReference>
<keyword evidence="6" id="KW-0597">Phosphoprotein</keyword>
<dbReference type="FunFam" id="3.40.50.300:FF:000006">
    <property type="entry name" value="DNA-binding transcriptional regulator NtrC"/>
    <property type="match status" value="1"/>
</dbReference>
<dbReference type="GO" id="GO:0000160">
    <property type="term" value="P:phosphorelay signal transduction system"/>
    <property type="evidence" value="ECO:0007669"/>
    <property type="project" value="InterPro"/>
</dbReference>
<dbReference type="InterPro" id="IPR025943">
    <property type="entry name" value="Sigma_54_int_dom_ATP-bd_2"/>
</dbReference>
<dbReference type="OrthoDB" id="9782110at2"/>
<evidence type="ECO:0000256" key="4">
    <source>
        <dbReference type="ARBA" id="ARBA00023125"/>
    </source>
</evidence>
<name>A0A385T0K6_9BACT</name>
<accession>A0A385T0K6</accession>
<feature type="modified residue" description="4-aspartylphosphate" evidence="6">
    <location>
        <position position="59"/>
    </location>
</feature>
<keyword evidence="5" id="KW-0804">Transcription</keyword>
<dbReference type="PROSITE" id="PS50045">
    <property type="entry name" value="SIGMA54_INTERACT_4"/>
    <property type="match status" value="1"/>
</dbReference>
<evidence type="ECO:0000313" key="9">
    <source>
        <dbReference type="EMBL" id="AYB35640.1"/>
    </source>
</evidence>
<evidence type="ECO:0000256" key="6">
    <source>
        <dbReference type="PROSITE-ProRule" id="PRU00169"/>
    </source>
</evidence>
<dbReference type="InterPro" id="IPR003593">
    <property type="entry name" value="AAA+_ATPase"/>
</dbReference>
<evidence type="ECO:0000256" key="2">
    <source>
        <dbReference type="ARBA" id="ARBA00022840"/>
    </source>
</evidence>
<proteinExistence type="predicted"/>
<reference evidence="10" key="1">
    <citation type="submission" date="2018-09" db="EMBL/GenBank/DDBJ databases">
        <title>Chryseolinea sp. KIS68-18 isolated from soil.</title>
        <authorList>
            <person name="Weon H.-Y."/>
            <person name="Kwon S.-W."/>
            <person name="Lee S.A."/>
        </authorList>
    </citation>
    <scope>NUCLEOTIDE SEQUENCE [LARGE SCALE GENOMIC DNA]</scope>
    <source>
        <strain evidence="10">KIS68-18</strain>
    </source>
</reference>
<dbReference type="Proteomes" id="UP000266183">
    <property type="component" value="Chromosome"/>
</dbReference>
<dbReference type="InterPro" id="IPR058031">
    <property type="entry name" value="AAA_lid_NorR"/>
</dbReference>
<dbReference type="Gene3D" id="3.40.50.300">
    <property type="entry name" value="P-loop containing nucleotide triphosphate hydrolases"/>
    <property type="match status" value="1"/>
</dbReference>
<keyword evidence="10" id="KW-1185">Reference proteome</keyword>
<gene>
    <name evidence="9" type="ORF">D4L85_20805</name>
</gene>
<dbReference type="SUPFAM" id="SSF52172">
    <property type="entry name" value="CheY-like"/>
    <property type="match status" value="1"/>
</dbReference>
<dbReference type="EMBL" id="CP032382">
    <property type="protein sequence ID" value="AYB35640.1"/>
    <property type="molecule type" value="Genomic_DNA"/>
</dbReference>
<keyword evidence="4" id="KW-0238">DNA-binding</keyword>
<dbReference type="CDD" id="cd00156">
    <property type="entry name" value="REC"/>
    <property type="match status" value="1"/>
</dbReference>
<dbReference type="KEGG" id="chk:D4L85_20805"/>
<dbReference type="PROSITE" id="PS00676">
    <property type="entry name" value="SIGMA54_INTERACT_2"/>
    <property type="match status" value="1"/>
</dbReference>
<dbReference type="Gene3D" id="1.10.10.60">
    <property type="entry name" value="Homeodomain-like"/>
    <property type="match status" value="1"/>
</dbReference>